<feature type="compositionally biased region" description="Basic and acidic residues" evidence="1">
    <location>
        <begin position="89"/>
        <end position="111"/>
    </location>
</feature>
<feature type="compositionally biased region" description="Basic and acidic residues" evidence="1">
    <location>
        <begin position="1"/>
        <end position="11"/>
    </location>
</feature>
<keyword evidence="3" id="KW-1185">Reference proteome</keyword>
<proteinExistence type="predicted"/>
<dbReference type="AlphaFoldDB" id="A0ABD1VZA4"/>
<evidence type="ECO:0000313" key="2">
    <source>
        <dbReference type="EMBL" id="KAL2541580.1"/>
    </source>
</evidence>
<protein>
    <submittedName>
        <fullName evidence="2">Uncharacterized protein</fullName>
    </submittedName>
</protein>
<comment type="caution">
    <text evidence="2">The sequence shown here is derived from an EMBL/GenBank/DDBJ whole genome shotgun (WGS) entry which is preliminary data.</text>
</comment>
<dbReference type="EMBL" id="JBFOLK010000001">
    <property type="protein sequence ID" value="KAL2541580.1"/>
    <property type="molecule type" value="Genomic_DNA"/>
</dbReference>
<feature type="region of interest" description="Disordered" evidence="1">
    <location>
        <begin position="1"/>
        <end position="134"/>
    </location>
</feature>
<name>A0ABD1VZA4_9LAMI</name>
<reference evidence="3" key="1">
    <citation type="submission" date="2024-07" db="EMBL/GenBank/DDBJ databases">
        <title>Two chromosome-level genome assemblies of Korean endemic species Abeliophyllum distichum and Forsythia ovata (Oleaceae).</title>
        <authorList>
            <person name="Jang H."/>
        </authorList>
    </citation>
    <scope>NUCLEOTIDE SEQUENCE [LARGE SCALE GENOMIC DNA]</scope>
</reference>
<feature type="compositionally biased region" description="Basic and acidic residues" evidence="1">
    <location>
        <begin position="27"/>
        <end position="40"/>
    </location>
</feature>
<evidence type="ECO:0000256" key="1">
    <source>
        <dbReference type="SAM" id="MobiDB-lite"/>
    </source>
</evidence>
<evidence type="ECO:0000313" key="3">
    <source>
        <dbReference type="Proteomes" id="UP001604336"/>
    </source>
</evidence>
<gene>
    <name evidence="2" type="ORF">Adt_02558</name>
</gene>
<accession>A0ABD1VZA4</accession>
<dbReference type="Proteomes" id="UP001604336">
    <property type="component" value="Unassembled WGS sequence"/>
</dbReference>
<sequence>MLNLNHGERDIGSACELFLCSRSRSPPKRERSIEHEERRSMSASPPPSKRKKRSPARVRNPIERVSPSLSDGREANELEYGSSPNERIGSPKDDVEQDHGAEERSPIEENGRSLIISPRDNGSSFDDGSPRDSD</sequence>
<organism evidence="2 3">
    <name type="scientific">Abeliophyllum distichum</name>
    <dbReference type="NCBI Taxonomy" id="126358"/>
    <lineage>
        <taxon>Eukaryota</taxon>
        <taxon>Viridiplantae</taxon>
        <taxon>Streptophyta</taxon>
        <taxon>Embryophyta</taxon>
        <taxon>Tracheophyta</taxon>
        <taxon>Spermatophyta</taxon>
        <taxon>Magnoliopsida</taxon>
        <taxon>eudicotyledons</taxon>
        <taxon>Gunneridae</taxon>
        <taxon>Pentapetalae</taxon>
        <taxon>asterids</taxon>
        <taxon>lamiids</taxon>
        <taxon>Lamiales</taxon>
        <taxon>Oleaceae</taxon>
        <taxon>Forsythieae</taxon>
        <taxon>Abeliophyllum</taxon>
    </lineage>
</organism>